<keyword evidence="1" id="KW-0472">Membrane</keyword>
<keyword evidence="1" id="KW-0812">Transmembrane</keyword>
<evidence type="ECO:0000313" key="4">
    <source>
        <dbReference type="EMBL" id="KAB7516588.1"/>
    </source>
</evidence>
<accession>A0A5N5UD72</accession>
<feature type="transmembrane region" description="Helical" evidence="1">
    <location>
        <begin position="7"/>
        <end position="30"/>
    </location>
</feature>
<keyword evidence="7" id="KW-1185">Reference proteome</keyword>
<evidence type="ECO:0000256" key="1">
    <source>
        <dbReference type="SAM" id="Phobius"/>
    </source>
</evidence>
<evidence type="ECO:0000313" key="6">
    <source>
        <dbReference type="Proteomes" id="UP000326302"/>
    </source>
</evidence>
<gene>
    <name evidence="2" type="ORF">DM867_11080</name>
    <name evidence="3" type="ORF">DMP03_12815</name>
    <name evidence="4" type="ORF">DP108_10700</name>
</gene>
<dbReference type="AlphaFoldDB" id="A0A5N5U3A7"/>
<dbReference type="EMBL" id="QJOW01000007">
    <property type="protein sequence ID" value="KAB7513098.1"/>
    <property type="molecule type" value="Genomic_DNA"/>
</dbReference>
<dbReference type="EMBL" id="QKKZ01000005">
    <property type="protein sequence ID" value="KAB7513044.1"/>
    <property type="molecule type" value="Genomic_DNA"/>
</dbReference>
<comment type="caution">
    <text evidence="2">The sequence shown here is derived from an EMBL/GenBank/DDBJ whole genome shotgun (WGS) entry which is preliminary data.</text>
</comment>
<sequence>MALSDNVVVFVVSLLVGGIGIHVGASLLASSRDYSHAVVTAALGALVWGVVGWLVGGIPVVGPVATLLSYLLVVRSRYRVGWTTAAGISLVAWVASVVVLSVLAAANVTSPSAVGVPFV</sequence>
<dbReference type="EMBL" id="QMDY01000006">
    <property type="protein sequence ID" value="KAB7516588.1"/>
    <property type="molecule type" value="Genomic_DNA"/>
</dbReference>
<dbReference type="Proteomes" id="UP000326207">
    <property type="component" value="Unassembled WGS sequence"/>
</dbReference>
<feature type="transmembrane region" description="Helical" evidence="1">
    <location>
        <begin position="85"/>
        <end position="106"/>
    </location>
</feature>
<evidence type="ECO:0000313" key="3">
    <source>
        <dbReference type="EMBL" id="KAB7513098.1"/>
    </source>
</evidence>
<evidence type="ECO:0000313" key="7">
    <source>
        <dbReference type="Proteomes" id="UP000326865"/>
    </source>
</evidence>
<name>A0A5N5U3A7_9EURY</name>
<dbReference type="RefSeq" id="WP_152120942.1">
    <property type="nucleotide sequence ID" value="NZ_QJOW01000007.1"/>
</dbReference>
<proteinExistence type="predicted"/>
<evidence type="ECO:0000313" key="5">
    <source>
        <dbReference type="Proteomes" id="UP000326207"/>
    </source>
</evidence>
<dbReference type="Proteomes" id="UP000326865">
    <property type="component" value="Unassembled WGS sequence"/>
</dbReference>
<dbReference type="Proteomes" id="UP000326302">
    <property type="component" value="Unassembled WGS sequence"/>
</dbReference>
<accession>A0A5N5U3A7</accession>
<evidence type="ECO:0000313" key="2">
    <source>
        <dbReference type="EMBL" id="KAB7513044.1"/>
    </source>
</evidence>
<protein>
    <submittedName>
        <fullName evidence="2">Uncharacterized protein</fullName>
    </submittedName>
</protein>
<reference evidence="5 6" key="1">
    <citation type="submission" date="2019-10" db="EMBL/GenBank/DDBJ databases">
        <title>Unraveling microbial dark matter from salterns through culturing: the case of the genus Halosegnis.</title>
        <authorList>
            <person name="Duran-Viseras A."/>
            <person name="Andrei A.-S."/>
            <person name="Vera-Gargallo B."/>
            <person name="Ghai R."/>
            <person name="Sanchez-Porro C."/>
            <person name="Ventosa A."/>
        </authorList>
    </citation>
    <scope>NUCLEOTIDE SEQUENCE [LARGE SCALE GENOMIC DNA]</scope>
    <source>
        <strain evidence="3 6">F17-44</strain>
        <strain evidence="2 7">F18-79</strain>
        <strain evidence="4 5">F19-13</strain>
    </source>
</reference>
<feature type="transmembrane region" description="Helical" evidence="1">
    <location>
        <begin position="50"/>
        <end position="73"/>
    </location>
</feature>
<organism evidence="2 7">
    <name type="scientific">Halosegnis rubeus</name>
    <dbReference type="NCBI Taxonomy" id="2212850"/>
    <lineage>
        <taxon>Archaea</taxon>
        <taxon>Methanobacteriati</taxon>
        <taxon>Methanobacteriota</taxon>
        <taxon>Stenosarchaea group</taxon>
        <taxon>Halobacteria</taxon>
        <taxon>Halobacteriales</taxon>
        <taxon>Natronomonadaceae</taxon>
        <taxon>Halosegnis</taxon>
    </lineage>
</organism>
<accession>A0A5N5U3P7</accession>
<keyword evidence="1" id="KW-1133">Transmembrane helix</keyword>